<dbReference type="OrthoDB" id="418142at2759"/>
<proteinExistence type="inferred from homology"/>
<dbReference type="PANTHER" id="PTHR13225">
    <property type="entry name" value="MISEXPRESSION SUPPRESSOR OF RAS 6"/>
    <property type="match status" value="1"/>
</dbReference>
<organism evidence="2 3">
    <name type="scientific">Achlya hypogyna</name>
    <name type="common">Oomycete</name>
    <name type="synonym">Protoachlya hypogyna</name>
    <dbReference type="NCBI Taxonomy" id="1202772"/>
    <lineage>
        <taxon>Eukaryota</taxon>
        <taxon>Sar</taxon>
        <taxon>Stramenopiles</taxon>
        <taxon>Oomycota</taxon>
        <taxon>Saprolegniomycetes</taxon>
        <taxon>Saprolegniales</taxon>
        <taxon>Achlyaceae</taxon>
        <taxon>Achlya</taxon>
    </lineage>
</organism>
<keyword evidence="3" id="KW-1185">Reference proteome</keyword>
<sequence>MVRDRGLLPVYVVDDHHHAIRRRLLPFSNVTIVHLDAHPDLAFPRSIPAATIFAPEALYDALDASDAGIASFLLPLAYAGHLRHLVWVKPPWATQMATGDHEFLVGTDACAVSSHEAYFVDEDLFARAETLSEAKPLSLTVAELPAAPTPTASSFVLDICLDYFSTHNPFLQDLVAAKGPTTAALVRSVYCGLLYKCVPAAVPHEVALAHRRLFASTMTTIFRDELWTDKAAFAAHVAPLSDLYQNKPPRAVQQELEAFRELLAASSPDDLDLIQWAGPCIDLPEHETSEAEIDAMLQAFDAYLAAGDRPRVVTIAESKGDAYTPAGQVAGILSRVLAILEARFGSIAVTKHDTDELLTDI</sequence>
<evidence type="ECO:0000256" key="1">
    <source>
        <dbReference type="ARBA" id="ARBA00007099"/>
    </source>
</evidence>
<protein>
    <submittedName>
        <fullName evidence="2">UPF0489 protein C5orf22-like</fullName>
    </submittedName>
</protein>
<accession>A0A1V9Z4E5</accession>
<dbReference type="PANTHER" id="PTHR13225:SF3">
    <property type="entry name" value="UPF0489 PROTEIN C5ORF22"/>
    <property type="match status" value="1"/>
</dbReference>
<gene>
    <name evidence="2" type="ORF">ACHHYP_03149</name>
</gene>
<evidence type="ECO:0000313" key="2">
    <source>
        <dbReference type="EMBL" id="OQR92864.1"/>
    </source>
</evidence>
<dbReference type="Proteomes" id="UP000243579">
    <property type="component" value="Unassembled WGS sequence"/>
</dbReference>
<dbReference type="InterPro" id="IPR024131">
    <property type="entry name" value="UPF0489"/>
</dbReference>
<dbReference type="AlphaFoldDB" id="A0A1V9Z4E5"/>
<comment type="similarity">
    <text evidence="1">Belongs to the UPF0489 family.</text>
</comment>
<dbReference type="Pfam" id="PF12640">
    <property type="entry name" value="UPF0489"/>
    <property type="match status" value="1"/>
</dbReference>
<comment type="caution">
    <text evidence="2">The sequence shown here is derived from an EMBL/GenBank/DDBJ whole genome shotgun (WGS) entry which is preliminary data.</text>
</comment>
<name>A0A1V9Z4E5_ACHHY</name>
<dbReference type="EMBL" id="JNBR01000437">
    <property type="protein sequence ID" value="OQR92864.1"/>
    <property type="molecule type" value="Genomic_DNA"/>
</dbReference>
<dbReference type="STRING" id="1202772.A0A1V9Z4E5"/>
<evidence type="ECO:0000313" key="3">
    <source>
        <dbReference type="Proteomes" id="UP000243579"/>
    </source>
</evidence>
<reference evidence="2 3" key="1">
    <citation type="journal article" date="2014" name="Genome Biol. Evol.">
        <title>The secreted proteins of Achlya hypogyna and Thraustotheca clavata identify the ancestral oomycete secretome and reveal gene acquisitions by horizontal gene transfer.</title>
        <authorList>
            <person name="Misner I."/>
            <person name="Blouin N."/>
            <person name="Leonard G."/>
            <person name="Richards T.A."/>
            <person name="Lane C.E."/>
        </authorList>
    </citation>
    <scope>NUCLEOTIDE SEQUENCE [LARGE SCALE GENOMIC DNA]</scope>
    <source>
        <strain evidence="2 3">ATCC 48635</strain>
    </source>
</reference>